<dbReference type="EMBL" id="JASCTH010000025">
    <property type="protein sequence ID" value="MDI6103419.1"/>
    <property type="molecule type" value="Genomic_DNA"/>
</dbReference>
<proteinExistence type="predicted"/>
<sequence>MIGILATSLGVGFVSAFFPGLPAEPYLLGAVATTSANPVLLALATAIGQSFGKLAMLLAVRGTLRAPALRRWIARKREQMESKAARKSGNQPENPGWMRRSRTRMAKLAQLDRTSVTVPVLLLSAVVGIPPLIIMTFTTAAGKMRASVFLLTCLTGRSVRMLTIALAPGLILG</sequence>
<evidence type="ECO:0008006" key="4">
    <source>
        <dbReference type="Google" id="ProtNLM"/>
    </source>
</evidence>
<keyword evidence="1" id="KW-0812">Transmembrane</keyword>
<evidence type="ECO:0000256" key="1">
    <source>
        <dbReference type="SAM" id="Phobius"/>
    </source>
</evidence>
<keyword evidence="1" id="KW-0472">Membrane</keyword>
<name>A0ABT6WUK9_9ACTN</name>
<feature type="transmembrane region" description="Helical" evidence="1">
    <location>
        <begin position="39"/>
        <end position="60"/>
    </location>
</feature>
<dbReference type="Proteomes" id="UP001241758">
    <property type="component" value="Unassembled WGS sequence"/>
</dbReference>
<gene>
    <name evidence="2" type="ORF">QLQ12_32905</name>
</gene>
<accession>A0ABT6WUK9</accession>
<keyword evidence="1" id="KW-1133">Transmembrane helix</keyword>
<comment type="caution">
    <text evidence="2">The sequence shown here is derived from an EMBL/GenBank/DDBJ whole genome shotgun (WGS) entry which is preliminary data.</text>
</comment>
<evidence type="ECO:0000313" key="2">
    <source>
        <dbReference type="EMBL" id="MDI6103419.1"/>
    </source>
</evidence>
<dbReference type="RefSeq" id="WP_282764507.1">
    <property type="nucleotide sequence ID" value="NZ_JASCTH010000025.1"/>
</dbReference>
<evidence type="ECO:0000313" key="3">
    <source>
        <dbReference type="Proteomes" id="UP001241758"/>
    </source>
</evidence>
<keyword evidence="3" id="KW-1185">Reference proteome</keyword>
<organism evidence="2 3">
    <name type="scientific">Actinoplanes sandaracinus</name>
    <dbReference type="NCBI Taxonomy" id="3045177"/>
    <lineage>
        <taxon>Bacteria</taxon>
        <taxon>Bacillati</taxon>
        <taxon>Actinomycetota</taxon>
        <taxon>Actinomycetes</taxon>
        <taxon>Micromonosporales</taxon>
        <taxon>Micromonosporaceae</taxon>
        <taxon>Actinoplanes</taxon>
    </lineage>
</organism>
<reference evidence="2 3" key="1">
    <citation type="submission" date="2023-05" db="EMBL/GenBank/DDBJ databases">
        <title>Actinoplanes sp. NEAU-A12 genome sequencing.</title>
        <authorList>
            <person name="Wang Z.-S."/>
        </authorList>
    </citation>
    <scope>NUCLEOTIDE SEQUENCE [LARGE SCALE GENOMIC DNA]</scope>
    <source>
        <strain evidence="2 3">NEAU-A12</strain>
    </source>
</reference>
<protein>
    <recommendedName>
        <fullName evidence="4">VTT domain-containing protein</fullName>
    </recommendedName>
</protein>
<feature type="transmembrane region" description="Helical" evidence="1">
    <location>
        <begin position="114"/>
        <end position="137"/>
    </location>
</feature>